<keyword evidence="1" id="KW-0175">Coiled coil</keyword>
<dbReference type="OrthoDB" id="1926336at2759"/>
<reference evidence="3 4" key="2">
    <citation type="submission" date="2018-11" db="EMBL/GenBank/DDBJ databases">
        <authorList>
            <consortium name="Pathogen Informatics"/>
        </authorList>
    </citation>
    <scope>NUCLEOTIDE SEQUENCE [LARGE SCALE GENOMIC DNA]</scope>
</reference>
<feature type="coiled-coil region" evidence="1">
    <location>
        <begin position="71"/>
        <end position="178"/>
    </location>
</feature>
<feature type="coiled-coil region" evidence="1">
    <location>
        <begin position="256"/>
        <end position="324"/>
    </location>
</feature>
<name>A0A183IIF1_9BILA</name>
<feature type="region of interest" description="Disordered" evidence="2">
    <location>
        <begin position="51"/>
        <end position="71"/>
    </location>
</feature>
<keyword evidence="4" id="KW-1185">Reference proteome</keyword>
<dbReference type="WBParaSite" id="SBAD_0000355501-mRNA-1">
    <property type="protein sequence ID" value="SBAD_0000355501-mRNA-1"/>
    <property type="gene ID" value="SBAD_0000355501"/>
</dbReference>
<evidence type="ECO:0000313" key="3">
    <source>
        <dbReference type="EMBL" id="VDP01027.1"/>
    </source>
</evidence>
<evidence type="ECO:0000256" key="1">
    <source>
        <dbReference type="SAM" id="Coils"/>
    </source>
</evidence>
<organism evidence="5">
    <name type="scientific">Soboliphyme baturini</name>
    <dbReference type="NCBI Taxonomy" id="241478"/>
    <lineage>
        <taxon>Eukaryota</taxon>
        <taxon>Metazoa</taxon>
        <taxon>Ecdysozoa</taxon>
        <taxon>Nematoda</taxon>
        <taxon>Enoplea</taxon>
        <taxon>Dorylaimia</taxon>
        <taxon>Dioctophymatida</taxon>
        <taxon>Dioctophymatoidea</taxon>
        <taxon>Soboliphymatidae</taxon>
        <taxon>Soboliphyme</taxon>
    </lineage>
</organism>
<proteinExistence type="predicted"/>
<evidence type="ECO:0000256" key="2">
    <source>
        <dbReference type="SAM" id="MobiDB-lite"/>
    </source>
</evidence>
<sequence length="435" mass="49107">MSVVVECRLPRQMGKTLDSHRCGLRGASVEFACSPQIENAAVQVEIAQPTNDKSDVTLEEGSSEQGTGSKVEAYRKQVEELTARLEKATTGTEQETLLRLEIADFERTVKNLQGEVAALSEAKATKERICEQLLKEKEAVESSQVESSRLLSALKTQVAELRQNLQSVELKLQDALSVEASTREKLSSVEEQFEIFKCNSAKDLASYHHRLEASEKMVSDLKSKLHEEKGAHDLAQTKLDEERQEFESYKVKVLTVLKQQRAASNRNDELDDLEEKSCLEKTVASLQEELQKLRHAQELNESKVQRLADSEARLKENNKLLQLNSLSMEQNLRSKLESLAQEVLSRKREGDAKVEQVLEKAEDDKRQLEVGNVYIFCWLLLVLFLKVRNKSYLLESSRLSGLFTTVNCMEGRCNYGTPQPMLTATARPSIKCHCS</sequence>
<evidence type="ECO:0000313" key="5">
    <source>
        <dbReference type="WBParaSite" id="SBAD_0000355501-mRNA-1"/>
    </source>
</evidence>
<dbReference type="AlphaFoldDB" id="A0A183IIF1"/>
<dbReference type="Proteomes" id="UP000270296">
    <property type="component" value="Unassembled WGS sequence"/>
</dbReference>
<accession>A0A183IIF1</accession>
<dbReference type="EMBL" id="UZAM01007723">
    <property type="protein sequence ID" value="VDP01027.1"/>
    <property type="molecule type" value="Genomic_DNA"/>
</dbReference>
<evidence type="ECO:0000313" key="4">
    <source>
        <dbReference type="Proteomes" id="UP000270296"/>
    </source>
</evidence>
<protein>
    <submittedName>
        <fullName evidence="5">Myosin_tail_1 domain-containing protein</fullName>
    </submittedName>
</protein>
<reference evidence="5" key="1">
    <citation type="submission" date="2016-06" db="UniProtKB">
        <authorList>
            <consortium name="WormBaseParasite"/>
        </authorList>
    </citation>
    <scope>IDENTIFICATION</scope>
</reference>
<gene>
    <name evidence="3" type="ORF">SBAD_LOCUS3396</name>
</gene>